<gene>
    <name evidence="1" type="ORF">JMJ77_012306</name>
</gene>
<dbReference type="AlphaFoldDB" id="A0A9P7U6V1"/>
<dbReference type="Proteomes" id="UP000699042">
    <property type="component" value="Unassembled WGS sequence"/>
</dbReference>
<proteinExistence type="predicted"/>
<keyword evidence="2" id="KW-1185">Reference proteome</keyword>
<name>A0A9P7U6V1_9PEZI</name>
<evidence type="ECO:0000313" key="2">
    <source>
        <dbReference type="Proteomes" id="UP000699042"/>
    </source>
</evidence>
<reference evidence="1" key="1">
    <citation type="submission" date="2021-05" db="EMBL/GenBank/DDBJ databases">
        <title>Comparative genomics of three Colletotrichum scovillei strains and genetic complementation revealed genes involved fungal growth and virulence on chili pepper.</title>
        <authorList>
            <person name="Hsieh D.-K."/>
            <person name="Chuang S.-C."/>
            <person name="Chen C.-Y."/>
            <person name="Chao Y.-T."/>
            <person name="Lu M.-Y.J."/>
            <person name="Lee M.-H."/>
            <person name="Shih M.-C."/>
        </authorList>
    </citation>
    <scope>NUCLEOTIDE SEQUENCE</scope>
    <source>
        <strain evidence="1">Coll-153</strain>
    </source>
</reference>
<accession>A0A9P7U6V1</accession>
<protein>
    <submittedName>
        <fullName evidence="1">YDG/SRA domain-containing protein</fullName>
    </submittedName>
</protein>
<organism evidence="1 2">
    <name type="scientific">Colletotrichum scovillei</name>
    <dbReference type="NCBI Taxonomy" id="1209932"/>
    <lineage>
        <taxon>Eukaryota</taxon>
        <taxon>Fungi</taxon>
        <taxon>Dikarya</taxon>
        <taxon>Ascomycota</taxon>
        <taxon>Pezizomycotina</taxon>
        <taxon>Sordariomycetes</taxon>
        <taxon>Hypocreomycetidae</taxon>
        <taxon>Glomerellales</taxon>
        <taxon>Glomerellaceae</taxon>
        <taxon>Colletotrichum</taxon>
        <taxon>Colletotrichum acutatum species complex</taxon>
    </lineage>
</organism>
<sequence>MLKPTSHTTKIPKSDDVHRLKRYDERYDDGFVASSDVSSHLLDYLSPVRMRLPTDIAISTCRLTTTKVCSAIEVTIALAKLQPSKTCSNHGP</sequence>
<evidence type="ECO:0000313" key="1">
    <source>
        <dbReference type="EMBL" id="KAG7041788.1"/>
    </source>
</evidence>
<comment type="caution">
    <text evidence="1">The sequence shown here is derived from an EMBL/GenBank/DDBJ whole genome shotgun (WGS) entry which is preliminary data.</text>
</comment>
<dbReference type="EMBL" id="JAESDN010000014">
    <property type="protein sequence ID" value="KAG7041788.1"/>
    <property type="molecule type" value="Genomic_DNA"/>
</dbReference>